<dbReference type="AlphaFoldDB" id="A0A2U2CCV9"/>
<dbReference type="Proteomes" id="UP000244940">
    <property type="component" value="Unassembled WGS sequence"/>
</dbReference>
<dbReference type="SUPFAM" id="SSF55961">
    <property type="entry name" value="Bet v1-like"/>
    <property type="match status" value="1"/>
</dbReference>
<dbReference type="EMBL" id="QEYD01000004">
    <property type="protein sequence ID" value="PWE29634.1"/>
    <property type="molecule type" value="Genomic_DNA"/>
</dbReference>
<sequence length="163" mass="17777">MIDPDRRPKADPARRDRATRQIAAAPETLYGCWTDTAKLARWLPPDGAEAHIEALDPRPGGALRMVLRFASGSPGKAGNAHDVVRARFVTLEPPHRLVLDIRFPSLDPAFDGTMRMAWRFDPAPGGCLASVEATQVPPGIEQDIHERALASSLANLDRLAQTL</sequence>
<organism evidence="3 4">
    <name type="scientific">Pararhodobacter marinus</name>
    <dbReference type="NCBI Taxonomy" id="2184063"/>
    <lineage>
        <taxon>Bacteria</taxon>
        <taxon>Pseudomonadati</taxon>
        <taxon>Pseudomonadota</taxon>
        <taxon>Alphaproteobacteria</taxon>
        <taxon>Rhodobacterales</taxon>
        <taxon>Paracoccaceae</taxon>
        <taxon>Pararhodobacter</taxon>
    </lineage>
</organism>
<dbReference type="InterPro" id="IPR023393">
    <property type="entry name" value="START-like_dom_sf"/>
</dbReference>
<proteinExistence type="inferred from homology"/>
<dbReference type="RefSeq" id="WP_109532747.1">
    <property type="nucleotide sequence ID" value="NZ_QEYD01000004.1"/>
</dbReference>
<dbReference type="OrthoDB" id="9786557at2"/>
<gene>
    <name evidence="3" type="ORF">C4N9_07775</name>
</gene>
<dbReference type="InterPro" id="IPR013538">
    <property type="entry name" value="ASHA1/2-like_C"/>
</dbReference>
<evidence type="ECO:0000313" key="3">
    <source>
        <dbReference type="EMBL" id="PWE29634.1"/>
    </source>
</evidence>
<accession>A0A2U2CCV9</accession>
<evidence type="ECO:0000313" key="4">
    <source>
        <dbReference type="Proteomes" id="UP000244940"/>
    </source>
</evidence>
<protein>
    <submittedName>
        <fullName evidence="3">ATPase</fullName>
    </submittedName>
</protein>
<evidence type="ECO:0000256" key="1">
    <source>
        <dbReference type="ARBA" id="ARBA00006817"/>
    </source>
</evidence>
<dbReference type="Pfam" id="PF08327">
    <property type="entry name" value="AHSA1"/>
    <property type="match status" value="1"/>
</dbReference>
<dbReference type="GeneID" id="94364784"/>
<dbReference type="Gene3D" id="3.30.530.20">
    <property type="match status" value="1"/>
</dbReference>
<name>A0A2U2CCV9_9RHOB</name>
<feature type="domain" description="Activator of Hsp90 ATPase homologue 1/2-like C-terminal" evidence="2">
    <location>
        <begin position="24"/>
        <end position="160"/>
    </location>
</feature>
<evidence type="ECO:0000259" key="2">
    <source>
        <dbReference type="Pfam" id="PF08327"/>
    </source>
</evidence>
<reference evidence="3 4" key="1">
    <citation type="submission" date="2018-05" db="EMBL/GenBank/DDBJ databases">
        <title>Pararhodobacter marina sp. nov., isolated from deep-sea water of the Indian Ocean.</title>
        <authorList>
            <person name="Lai Q.Sr."/>
            <person name="Liu X."/>
            <person name="Shao Z."/>
        </authorList>
    </citation>
    <scope>NUCLEOTIDE SEQUENCE [LARGE SCALE GENOMIC DNA]</scope>
    <source>
        <strain evidence="3 4">CIC4N-9</strain>
    </source>
</reference>
<keyword evidence="4" id="KW-1185">Reference proteome</keyword>
<comment type="caution">
    <text evidence="3">The sequence shown here is derived from an EMBL/GenBank/DDBJ whole genome shotgun (WGS) entry which is preliminary data.</text>
</comment>
<comment type="similarity">
    <text evidence="1">Belongs to the AHA1 family.</text>
</comment>